<keyword evidence="2" id="KW-1185">Reference proteome</keyword>
<accession>A0A437M7R1</accession>
<dbReference type="Proteomes" id="UP000282971">
    <property type="component" value="Unassembled WGS sequence"/>
</dbReference>
<protein>
    <recommendedName>
        <fullName evidence="3">Rha family transcriptional regulator</fullName>
    </recommendedName>
</protein>
<dbReference type="AlphaFoldDB" id="A0A437M7R1"/>
<dbReference type="NCBIfam" id="NF046037">
    <property type="entry name" value="carphisopro"/>
    <property type="match status" value="1"/>
</dbReference>
<dbReference type="InterPro" id="IPR059216">
    <property type="entry name" value="LeuA_carph_isopro_dom"/>
</dbReference>
<evidence type="ECO:0000313" key="1">
    <source>
        <dbReference type="EMBL" id="RVT93722.1"/>
    </source>
</evidence>
<dbReference type="InterPro" id="IPR010982">
    <property type="entry name" value="Lambda_DNA-bd_dom_sf"/>
</dbReference>
<evidence type="ECO:0008006" key="3">
    <source>
        <dbReference type="Google" id="ProtNLM"/>
    </source>
</evidence>
<comment type="caution">
    <text evidence="1">The sequence shown here is derived from an EMBL/GenBank/DDBJ whole genome shotgun (WGS) entry which is preliminary data.</text>
</comment>
<dbReference type="SUPFAM" id="SSF47413">
    <property type="entry name" value="lambda repressor-like DNA-binding domains"/>
    <property type="match status" value="1"/>
</dbReference>
<dbReference type="EMBL" id="SACN01000001">
    <property type="protein sequence ID" value="RVT93722.1"/>
    <property type="molecule type" value="Genomic_DNA"/>
</dbReference>
<dbReference type="RefSeq" id="WP_127742619.1">
    <property type="nucleotide sequence ID" value="NZ_SACN01000001.1"/>
</dbReference>
<organism evidence="1 2">
    <name type="scientific">Sphingomonas crocodyli</name>
    <dbReference type="NCBI Taxonomy" id="1979270"/>
    <lineage>
        <taxon>Bacteria</taxon>
        <taxon>Pseudomonadati</taxon>
        <taxon>Pseudomonadota</taxon>
        <taxon>Alphaproteobacteria</taxon>
        <taxon>Sphingomonadales</taxon>
        <taxon>Sphingomonadaceae</taxon>
        <taxon>Sphingomonas</taxon>
    </lineage>
</organism>
<proteinExistence type="predicted"/>
<sequence>MDQQATHIIDGLGGTSAVARLTEAPVSTVHSWRKNGIPASRMAHLRLVARDQGKSHLFATDARTSAAA</sequence>
<reference evidence="1 2" key="1">
    <citation type="submission" date="2019-01" db="EMBL/GenBank/DDBJ databases">
        <authorList>
            <person name="Chen W.-M."/>
        </authorList>
    </citation>
    <scope>NUCLEOTIDE SEQUENCE [LARGE SCALE GENOMIC DNA]</scope>
    <source>
        <strain evidence="1 2">CCP-7</strain>
    </source>
</reference>
<evidence type="ECO:0000313" key="2">
    <source>
        <dbReference type="Proteomes" id="UP000282971"/>
    </source>
</evidence>
<dbReference type="GO" id="GO:0003677">
    <property type="term" value="F:DNA binding"/>
    <property type="evidence" value="ECO:0007669"/>
    <property type="project" value="InterPro"/>
</dbReference>
<gene>
    <name evidence="1" type="ORF">EOD43_07605</name>
</gene>
<dbReference type="OrthoDB" id="8613254at2"/>
<name>A0A437M7R1_9SPHN</name>